<dbReference type="RefSeq" id="WP_171318887.1">
    <property type="nucleotide sequence ID" value="NZ_JABFCY010000014.1"/>
</dbReference>
<sequence>MSLKQLPEITAYRLPTVCAFELDEDAVGRWNNGVQAAQTAENTITILDVIGEDYWSGGGVTSKRVAAALRAIGNSEIFVDINSPGGDFFEGVAIYNLLRAHPAKVTVRVLGMAASAASVIAMAGDDILIGKAGFLMVHNAWVVAMGNRHDLAEAAKTMEPFDDAMATLYSERASVKKSKASEWMDAETWFNGEQAIHAGLADDYLSADQIKENQAKADASKSINAVRRVDALLAKTGIPRSERRALLTGVKDGTHDAADHVTHDANGDILAAMARLSETIKS</sequence>
<evidence type="ECO:0000256" key="6">
    <source>
        <dbReference type="RuleBase" id="RU003567"/>
    </source>
</evidence>
<evidence type="ECO:0000313" key="7">
    <source>
        <dbReference type="EMBL" id="NNU62438.1"/>
    </source>
</evidence>
<keyword evidence="3 7" id="KW-0645">Protease</keyword>
<keyword evidence="8" id="KW-1185">Reference proteome</keyword>
<dbReference type="EMBL" id="JABFCY010000014">
    <property type="protein sequence ID" value="NNU62438.1"/>
    <property type="molecule type" value="Genomic_DNA"/>
</dbReference>
<dbReference type="InterPro" id="IPR023562">
    <property type="entry name" value="ClpP/TepA"/>
</dbReference>
<evidence type="ECO:0000256" key="1">
    <source>
        <dbReference type="ARBA" id="ARBA00007039"/>
    </source>
</evidence>
<evidence type="ECO:0000256" key="4">
    <source>
        <dbReference type="ARBA" id="ARBA00022801"/>
    </source>
</evidence>
<keyword evidence="5" id="KW-0720">Serine protease</keyword>
<dbReference type="CDD" id="cd07016">
    <property type="entry name" value="S14_ClpP_1"/>
    <property type="match status" value="1"/>
</dbReference>
<dbReference type="PANTHER" id="PTHR10381:SF70">
    <property type="entry name" value="ATP-DEPENDENT CLP PROTEASE PROTEOLYTIC SUBUNIT"/>
    <property type="match status" value="1"/>
</dbReference>
<dbReference type="Pfam" id="PF00574">
    <property type="entry name" value="CLP_protease"/>
    <property type="match status" value="1"/>
</dbReference>
<protein>
    <recommendedName>
        <fullName evidence="6">ATP-dependent Clp protease proteolytic subunit</fullName>
    </recommendedName>
</protein>
<proteinExistence type="inferred from homology"/>
<comment type="similarity">
    <text evidence="1 6">Belongs to the peptidase S14 family.</text>
</comment>
<dbReference type="GO" id="GO:0051117">
    <property type="term" value="F:ATPase binding"/>
    <property type="evidence" value="ECO:0007669"/>
    <property type="project" value="TreeGrafter"/>
</dbReference>
<dbReference type="AlphaFoldDB" id="A0A849KW13"/>
<comment type="caution">
    <text evidence="7">The sequence shown here is derived from an EMBL/GenBank/DDBJ whole genome shotgun (WGS) entry which is preliminary data.</text>
</comment>
<evidence type="ECO:0000256" key="2">
    <source>
        <dbReference type="ARBA" id="ARBA00022490"/>
    </source>
</evidence>
<evidence type="ECO:0000256" key="5">
    <source>
        <dbReference type="ARBA" id="ARBA00022825"/>
    </source>
</evidence>
<keyword evidence="4" id="KW-0378">Hydrolase</keyword>
<evidence type="ECO:0000313" key="8">
    <source>
        <dbReference type="Proteomes" id="UP000574931"/>
    </source>
</evidence>
<organism evidence="7 8">
    <name type="scientific">Ochrobactrum soli</name>
    <dbReference type="NCBI Taxonomy" id="2448455"/>
    <lineage>
        <taxon>Bacteria</taxon>
        <taxon>Pseudomonadati</taxon>
        <taxon>Pseudomonadota</taxon>
        <taxon>Alphaproteobacteria</taxon>
        <taxon>Hyphomicrobiales</taxon>
        <taxon>Brucellaceae</taxon>
        <taxon>Brucella/Ochrobactrum group</taxon>
        <taxon>Ochrobactrum</taxon>
    </lineage>
</organism>
<dbReference type="Gene3D" id="3.90.226.10">
    <property type="entry name" value="2-enoyl-CoA Hydratase, Chain A, domain 1"/>
    <property type="match status" value="1"/>
</dbReference>
<name>A0A849KW13_9HYPH</name>
<accession>A0A849KW13</accession>
<dbReference type="InterPro" id="IPR001907">
    <property type="entry name" value="ClpP"/>
</dbReference>
<dbReference type="GO" id="GO:0004252">
    <property type="term" value="F:serine-type endopeptidase activity"/>
    <property type="evidence" value="ECO:0007669"/>
    <property type="project" value="InterPro"/>
</dbReference>
<reference evidence="7 8" key="1">
    <citation type="submission" date="2020-05" db="EMBL/GenBank/DDBJ databases">
        <title>Draft Genome Sequence of Ochrobactrum soli Isolated from Stable Fly Gut.</title>
        <authorList>
            <person name="Pileggi M.T."/>
            <person name="Vazhakkala L.J."/>
            <person name="Wong C.N."/>
        </authorList>
    </citation>
    <scope>NUCLEOTIDE SEQUENCE [LARGE SCALE GENOMIC DNA]</scope>
    <source>
        <strain evidence="7 8">MTP-C0764</strain>
    </source>
</reference>
<dbReference type="GO" id="GO:0004176">
    <property type="term" value="F:ATP-dependent peptidase activity"/>
    <property type="evidence" value="ECO:0007669"/>
    <property type="project" value="InterPro"/>
</dbReference>
<dbReference type="GO" id="GO:0009368">
    <property type="term" value="C:endopeptidase Clp complex"/>
    <property type="evidence" value="ECO:0007669"/>
    <property type="project" value="TreeGrafter"/>
</dbReference>
<gene>
    <name evidence="7" type="ORF">HKX02_19575</name>
</gene>
<dbReference type="InterPro" id="IPR029045">
    <property type="entry name" value="ClpP/crotonase-like_dom_sf"/>
</dbReference>
<dbReference type="PANTHER" id="PTHR10381">
    <property type="entry name" value="ATP-DEPENDENT CLP PROTEASE PROTEOLYTIC SUBUNIT"/>
    <property type="match status" value="1"/>
</dbReference>
<keyword evidence="2" id="KW-0963">Cytoplasm</keyword>
<dbReference type="SUPFAM" id="SSF52096">
    <property type="entry name" value="ClpP/crotonase"/>
    <property type="match status" value="1"/>
</dbReference>
<dbReference type="Proteomes" id="UP000574931">
    <property type="component" value="Unassembled WGS sequence"/>
</dbReference>
<dbReference type="PRINTS" id="PR00127">
    <property type="entry name" value="CLPPROTEASEP"/>
</dbReference>
<evidence type="ECO:0000256" key="3">
    <source>
        <dbReference type="ARBA" id="ARBA00022670"/>
    </source>
</evidence>
<dbReference type="GO" id="GO:0006515">
    <property type="term" value="P:protein quality control for misfolded or incompletely synthesized proteins"/>
    <property type="evidence" value="ECO:0007669"/>
    <property type="project" value="TreeGrafter"/>
</dbReference>
<dbReference type="NCBIfam" id="NF045542">
    <property type="entry name" value="Clp_rel_HeadMat"/>
    <property type="match status" value="1"/>
</dbReference>